<feature type="compositionally biased region" description="Basic and acidic residues" evidence="3">
    <location>
        <begin position="1318"/>
        <end position="1327"/>
    </location>
</feature>
<comment type="subcellular location">
    <subcellularLocation>
        <location evidence="1">Nucleus</location>
    </subcellularLocation>
</comment>
<organism evidence="4 5">
    <name type="scientific">Diplodia corticola</name>
    <dbReference type="NCBI Taxonomy" id="236234"/>
    <lineage>
        <taxon>Eukaryota</taxon>
        <taxon>Fungi</taxon>
        <taxon>Dikarya</taxon>
        <taxon>Ascomycota</taxon>
        <taxon>Pezizomycotina</taxon>
        <taxon>Dothideomycetes</taxon>
        <taxon>Dothideomycetes incertae sedis</taxon>
        <taxon>Botryosphaeriales</taxon>
        <taxon>Botryosphaeriaceae</taxon>
        <taxon>Diplodia</taxon>
    </lineage>
</organism>
<feature type="compositionally biased region" description="Polar residues" evidence="3">
    <location>
        <begin position="992"/>
        <end position="1003"/>
    </location>
</feature>
<feature type="compositionally biased region" description="Basic and acidic residues" evidence="3">
    <location>
        <begin position="1628"/>
        <end position="1637"/>
    </location>
</feature>
<feature type="region of interest" description="Disordered" evidence="3">
    <location>
        <begin position="1598"/>
        <end position="1827"/>
    </location>
</feature>
<feature type="compositionally biased region" description="Basic residues" evidence="3">
    <location>
        <begin position="14"/>
        <end position="24"/>
    </location>
</feature>
<reference evidence="4 5" key="1">
    <citation type="submission" date="2016-10" db="EMBL/GenBank/DDBJ databases">
        <title>Proteomics and genomics reveal pathogen-plant mechanisms compatible with a hemibiotrophic lifestyle of Diplodia corticola.</title>
        <authorList>
            <person name="Fernandes I."/>
            <person name="De Jonge R."/>
            <person name="Van De Peer Y."/>
            <person name="Devreese B."/>
            <person name="Alves A."/>
            <person name="Esteves A.C."/>
        </authorList>
    </citation>
    <scope>NUCLEOTIDE SEQUENCE [LARGE SCALE GENOMIC DNA]</scope>
    <source>
        <strain evidence="4 5">CBS 112549</strain>
    </source>
</reference>
<feature type="compositionally biased region" description="Polar residues" evidence="3">
    <location>
        <begin position="816"/>
        <end position="825"/>
    </location>
</feature>
<dbReference type="PANTHER" id="PTHR15074">
    <property type="entry name" value="METHYL-CPG-BINDING PROTEIN"/>
    <property type="match status" value="1"/>
</dbReference>
<feature type="region of interest" description="Disordered" evidence="3">
    <location>
        <begin position="1"/>
        <end position="90"/>
    </location>
</feature>
<accession>A0A1J9QRR6</accession>
<evidence type="ECO:0000256" key="1">
    <source>
        <dbReference type="ARBA" id="ARBA00004123"/>
    </source>
</evidence>
<dbReference type="InterPro" id="IPR045138">
    <property type="entry name" value="MeCP2/MBD4"/>
</dbReference>
<feature type="compositionally biased region" description="Basic and acidic residues" evidence="3">
    <location>
        <begin position="1059"/>
        <end position="1089"/>
    </location>
</feature>
<feature type="compositionally biased region" description="Polar residues" evidence="3">
    <location>
        <begin position="876"/>
        <end position="894"/>
    </location>
</feature>
<feature type="compositionally biased region" description="Basic and acidic residues" evidence="3">
    <location>
        <begin position="559"/>
        <end position="588"/>
    </location>
</feature>
<dbReference type="Gene3D" id="1.10.340.30">
    <property type="entry name" value="Hypothetical protein, domain 2"/>
    <property type="match status" value="1"/>
</dbReference>
<feature type="compositionally biased region" description="Basic residues" evidence="3">
    <location>
        <begin position="281"/>
        <end position="292"/>
    </location>
</feature>
<feature type="compositionally biased region" description="Polar residues" evidence="3">
    <location>
        <begin position="416"/>
        <end position="435"/>
    </location>
</feature>
<dbReference type="PANTHER" id="PTHR15074:SF0">
    <property type="entry name" value="METHYL-CPG-BINDING DOMAIN PROTEIN 4-LIKE PROTEIN"/>
    <property type="match status" value="1"/>
</dbReference>
<feature type="compositionally biased region" description="Polar residues" evidence="3">
    <location>
        <begin position="256"/>
        <end position="269"/>
    </location>
</feature>
<dbReference type="GeneID" id="31017363"/>
<feature type="compositionally biased region" description="Acidic residues" evidence="3">
    <location>
        <begin position="1152"/>
        <end position="1168"/>
    </location>
</feature>
<feature type="compositionally biased region" description="Low complexity" evidence="3">
    <location>
        <begin position="707"/>
        <end position="730"/>
    </location>
</feature>
<dbReference type="RefSeq" id="XP_020127373.1">
    <property type="nucleotide sequence ID" value="XM_020277102.1"/>
</dbReference>
<feature type="compositionally biased region" description="Basic and acidic residues" evidence="3">
    <location>
        <begin position="335"/>
        <end position="347"/>
    </location>
</feature>
<evidence type="ECO:0000313" key="5">
    <source>
        <dbReference type="Proteomes" id="UP000183809"/>
    </source>
</evidence>
<evidence type="ECO:0000256" key="2">
    <source>
        <dbReference type="ARBA" id="ARBA00023242"/>
    </source>
</evidence>
<dbReference type="InterPro" id="IPR011257">
    <property type="entry name" value="DNA_glycosylase"/>
</dbReference>
<dbReference type="GO" id="GO:0003677">
    <property type="term" value="F:DNA binding"/>
    <property type="evidence" value="ECO:0007669"/>
    <property type="project" value="InterPro"/>
</dbReference>
<dbReference type="OrthoDB" id="10265068at2759"/>
<gene>
    <name evidence="4" type="ORF">BKCO1_5200083</name>
</gene>
<sequence>MAPPPSDGSTHAKMPFRKPSKKKHVDSSTPAHRRPSYSSLSFVANDAPPSQPAPPVTPLQLERQKQQPASSRTPKPASTSPAMLPPPSFPVNVAEPSKSPLILTSLHRPSVLQYARTHELLQKHGGMLKGKAATEFVADVRAYAKGKGLTDSVADECVKEAKAAVFSPAKKAVEKKVNSKRGAQDGTLTQPPVVPSKVLNGKAESTAGGSDDEKKLKKAKKRRKKRKRERKKEREKKERSPEEPDGNTAAREPKTDTSLPVQYVSSAVSEISKDKTASAQKKQKKQRKRKRGLSIGNNTYDKQGHHSAVMKDETSESHAAANAITSAKGKKKTKKLESTLHDDRKNPSDLPPKKKLKRVHKTQSSSQNRDAHKSRRETEVDKAHQRQSAGQRLEASAAQPSTLKRKRPSSPPGGVISTNPSFGKPHQSNRVTQPSPDIERADGSSRGRGKPNWKAGSGSEAEWSSTSVAQTESDRPVCTPSTELKDVSPADENATPLHDASVNIGEPNRKKARIQESMKEQDDSDSAAGSLLSAEPESLNSEIDDDDEATSAGSAPLRSELESGRHPKVGELPREDQSLEKRERKNIEAVELETTPPPSDSEAEDSEYEATNTKKGAASDSGSNRDTPEPETGSSDEESIKAHDDSQKEPKSKQTSLARLSDRSFYEFMESQSSPFIPSILQLLPSIQVKPPIKECLTKLQTLPQGDPESSSSSSESESDSESTSSSPSESDSDSGVGQPGRKASHSTKAPLRLGSHSVQQPSVLQSHTQEASSLSKMREVQEDTATPELGDHRVEQPGQPEVASEGSGRDISKTPELSSATPATNDPREDKKGKQRKLKGVRADSVSLFGTSSADLEGDEGLSRSTAEERWRQSAALSSNFNMQEERSPLTTRQSRRRIAHSPSVREDSSARAGKSTRQALAGGGQPFSGSIKRRSQKSATPLSRRPSSTQLPPPESPSESEGLGEKPVQPEMPLSSPVTRSQLRKKRSGSDASASPITSGSSRRDSNASIGDRPGLRSASTEDDSATGDTEPVAPPTSETRSIGRFVCVKILRKPRSARDDNILTYDIHGHDNEEHPSPDDGHRQEPPLEVSSDAGKSGRRAPDHEYDSAADMDEDGSVVDKATPPRPVYIASFSQVTDPANFGGVAHDVDDDYSDNNESDFDGLGDENGTSDAKGLEADDEQENEHGSPLRPMNEGDQTDAITVSTDSRSSDDDLQSEKVHVKGPVTSTPRRDTTSPKAPVQSTDRSRRGTSEDYPWISQEGRGASVRLTKPSSRRSQVPHVSQFAGTSAVRLSSTPPGAEIMEGQSDLGSRASSYDHEPKGFLHPDGNLSAQKRRTSLRSPHFAPAPHSQRSRRPPAGTVSSLPFPSVQASRFGLIQEDLAHEPFKFLVAVMFLNKTKGSCAIPKFRNFIAQYPTPDDLAHANVLDITAILRPLGMQNVRANILIEFAKRWLLDPPRPGRRHRSMNYPGKGLQKDIRPGEVLSDADPRVAAYEIAHLPGCGPYALDSWRIFCRDEFRGVALDYNGAGVGDEGFEPEWKRVRPKDKELRAFLRWMWLREGWAWDPETGERSLAKSEEVRAAEERWRWDQESGEGIWIDGGVDKNEGVTSGAARSGAALSPSLPARSEHHFRGSVESDEDDTDGVSSAVQPNGGLPEGDTSSQLAAAQLAREASLSQSRALTQVPATRPPPQSPFPTSVASVVGDGEATEKATDSEASTSTDDGDAISDSDSDRDGDNSSSYAPLAGITRMFRQWERRAKGYPTGEVEETPQPESPAKRMAGEAAEANPIENRSNDNSEDGDGGEDMDEMEGVEEGSSRQASPEL</sequence>
<proteinExistence type="predicted"/>
<dbReference type="STRING" id="236234.A0A1J9QRR6"/>
<feature type="compositionally biased region" description="Polar residues" evidence="3">
    <location>
        <begin position="757"/>
        <end position="776"/>
    </location>
</feature>
<feature type="compositionally biased region" description="Polar residues" evidence="3">
    <location>
        <begin position="66"/>
        <end position="81"/>
    </location>
</feature>
<keyword evidence="2" id="KW-0539">Nucleus</keyword>
<keyword evidence="5" id="KW-1185">Reference proteome</keyword>
<feature type="compositionally biased region" description="Acidic residues" evidence="3">
    <location>
        <begin position="1111"/>
        <end position="1120"/>
    </location>
</feature>
<dbReference type="GO" id="GO:0005634">
    <property type="term" value="C:nucleus"/>
    <property type="evidence" value="ECO:0007669"/>
    <property type="project" value="UniProtKB-SubCell"/>
</dbReference>
<feature type="compositionally biased region" description="Basic and acidic residues" evidence="3">
    <location>
        <begin position="507"/>
        <end position="521"/>
    </location>
</feature>
<feature type="compositionally biased region" description="Basic residues" evidence="3">
    <location>
        <begin position="216"/>
        <end position="234"/>
    </location>
</feature>
<name>A0A1J9QRR6_9PEZI</name>
<evidence type="ECO:0000256" key="3">
    <source>
        <dbReference type="SAM" id="MobiDB-lite"/>
    </source>
</evidence>
<feature type="compositionally biased region" description="Basic and acidic residues" evidence="3">
    <location>
        <begin position="638"/>
        <end position="652"/>
    </location>
</feature>
<dbReference type="Proteomes" id="UP000183809">
    <property type="component" value="Unassembled WGS sequence"/>
</dbReference>
<feature type="compositionally biased region" description="Polar residues" evidence="3">
    <location>
        <begin position="1274"/>
        <end position="1300"/>
    </location>
</feature>
<evidence type="ECO:0000313" key="4">
    <source>
        <dbReference type="EMBL" id="OJD31113.1"/>
    </source>
</evidence>
<dbReference type="GO" id="GO:0003824">
    <property type="term" value="F:catalytic activity"/>
    <property type="evidence" value="ECO:0007669"/>
    <property type="project" value="InterPro"/>
</dbReference>
<protein>
    <submittedName>
        <fullName evidence="4">Methyl-binding domain-containing protein 4</fullName>
    </submittedName>
</protein>
<feature type="region of interest" description="Disordered" evidence="3">
    <location>
        <begin position="698"/>
        <end position="1367"/>
    </location>
</feature>
<feature type="compositionally biased region" description="Basic and acidic residues" evidence="3">
    <location>
        <begin position="1212"/>
        <end position="1224"/>
    </location>
</feature>
<comment type="caution">
    <text evidence="4">The sequence shown here is derived from an EMBL/GenBank/DDBJ whole genome shotgun (WGS) entry which is preliminary data.</text>
</comment>
<dbReference type="EMBL" id="MNUE01000052">
    <property type="protein sequence ID" value="OJD31113.1"/>
    <property type="molecule type" value="Genomic_DNA"/>
</dbReference>
<dbReference type="GO" id="GO:0006281">
    <property type="term" value="P:DNA repair"/>
    <property type="evidence" value="ECO:0007669"/>
    <property type="project" value="InterPro"/>
</dbReference>
<dbReference type="SUPFAM" id="SSF48150">
    <property type="entry name" value="DNA-glycosylase"/>
    <property type="match status" value="1"/>
</dbReference>
<feature type="region of interest" description="Disordered" evidence="3">
    <location>
        <begin position="164"/>
        <end position="660"/>
    </location>
</feature>
<feature type="compositionally biased region" description="Polar residues" evidence="3">
    <location>
        <begin position="1676"/>
        <end position="1687"/>
    </location>
</feature>
<feature type="compositionally biased region" description="Acidic residues" evidence="3">
    <location>
        <begin position="1799"/>
        <end position="1816"/>
    </location>
</feature>
<feature type="compositionally biased region" description="Polar residues" evidence="3">
    <location>
        <begin position="462"/>
        <end position="471"/>
    </location>
</feature>